<evidence type="ECO:0000313" key="2">
    <source>
        <dbReference type="Proteomes" id="UP001227317"/>
    </source>
</evidence>
<name>A0ABU0WPC6_9PROT</name>
<keyword evidence="2" id="KW-1185">Reference proteome</keyword>
<protein>
    <recommendedName>
        <fullName evidence="3">Transposase</fullName>
    </recommendedName>
</protein>
<reference evidence="1 2" key="1">
    <citation type="submission" date="2023-06" db="EMBL/GenBank/DDBJ databases">
        <title>Azospirillum isscasensis sp.nov, a bacterium isolated from rhizosphere soil of rice.</title>
        <authorList>
            <person name="Wang H."/>
        </authorList>
    </citation>
    <scope>NUCLEOTIDE SEQUENCE [LARGE SCALE GENOMIC DNA]</scope>
    <source>
        <strain evidence="1 2">C340-1</strain>
    </source>
</reference>
<proteinExistence type="predicted"/>
<evidence type="ECO:0008006" key="3">
    <source>
        <dbReference type="Google" id="ProtNLM"/>
    </source>
</evidence>
<dbReference type="EMBL" id="JAUJFI010000097">
    <property type="protein sequence ID" value="MDQ2104664.1"/>
    <property type="molecule type" value="Genomic_DNA"/>
</dbReference>
<comment type="caution">
    <text evidence="1">The sequence shown here is derived from an EMBL/GenBank/DDBJ whole genome shotgun (WGS) entry which is preliminary data.</text>
</comment>
<dbReference type="RefSeq" id="WP_306708616.1">
    <property type="nucleotide sequence ID" value="NZ_JAUJFI010000097.1"/>
</dbReference>
<organism evidence="1 2">
    <name type="scientific">Azospirillum isscasi</name>
    <dbReference type="NCBI Taxonomy" id="3053926"/>
    <lineage>
        <taxon>Bacteria</taxon>
        <taxon>Pseudomonadati</taxon>
        <taxon>Pseudomonadota</taxon>
        <taxon>Alphaproteobacteria</taxon>
        <taxon>Rhodospirillales</taxon>
        <taxon>Azospirillaceae</taxon>
        <taxon>Azospirillum</taxon>
    </lineage>
</organism>
<accession>A0ABU0WPC6</accession>
<gene>
    <name evidence="1" type="ORF">QSG27_18335</name>
</gene>
<dbReference type="Proteomes" id="UP001227317">
    <property type="component" value="Unassembled WGS sequence"/>
</dbReference>
<evidence type="ECO:0000313" key="1">
    <source>
        <dbReference type="EMBL" id="MDQ2104664.1"/>
    </source>
</evidence>
<sequence length="72" mass="7962">MLSAKPEWAVRDTRQPTILRVKVSMTQAMQTKPCRDVTQVKSKSRVALGRLAARVPDPFSRKAVEQAGLQAA</sequence>